<dbReference type="InterPro" id="IPR054422">
    <property type="entry name" value="TetR-like_HI_0893_C"/>
</dbReference>
<dbReference type="GO" id="GO:0003677">
    <property type="term" value="F:DNA binding"/>
    <property type="evidence" value="ECO:0007669"/>
    <property type="project" value="UniProtKB-UniRule"/>
</dbReference>
<keyword evidence="5" id="KW-1185">Reference proteome</keyword>
<feature type="domain" description="HTH tetR-type" evidence="3">
    <location>
        <begin position="19"/>
        <end position="79"/>
    </location>
</feature>
<dbReference type="AlphaFoldDB" id="A0A1I0S6G8"/>
<dbReference type="PANTHER" id="PTHR43479">
    <property type="entry name" value="ACREF/ENVCD OPERON REPRESSOR-RELATED"/>
    <property type="match status" value="1"/>
</dbReference>
<name>A0A1I0S6G8_9BACT</name>
<evidence type="ECO:0000313" key="5">
    <source>
        <dbReference type="Proteomes" id="UP000199310"/>
    </source>
</evidence>
<dbReference type="InterPro" id="IPR001647">
    <property type="entry name" value="HTH_TetR"/>
</dbReference>
<gene>
    <name evidence="4" type="ORF">SAMN04488122_4098</name>
</gene>
<evidence type="ECO:0000259" key="3">
    <source>
        <dbReference type="PROSITE" id="PS50977"/>
    </source>
</evidence>
<dbReference type="PANTHER" id="PTHR43479:SF11">
    <property type="entry name" value="ACREF_ENVCD OPERON REPRESSOR-RELATED"/>
    <property type="match status" value="1"/>
</dbReference>
<feature type="DNA-binding region" description="H-T-H motif" evidence="2">
    <location>
        <begin position="42"/>
        <end position="61"/>
    </location>
</feature>
<sequence>MYQQEDIPLPDDNMRPKDLDKEAAIRNIALQIISEEGLENLSMQKLAKAANVSPRTIYIKYENKEDLLIKLFIEEVLGNYETAMLDGFSDTMDFQTGMRKLWLNIFHYFRQHQPAFRLMQYGKSSPLLNKAFQQRNIREGQYFAPILRFFESQAAARIIKHYPHEIYLALLFSPVFELMNEYFDYQQRPKQIISETVILECCDSVIKSILL</sequence>
<dbReference type="Pfam" id="PF00440">
    <property type="entry name" value="TetR_N"/>
    <property type="match status" value="1"/>
</dbReference>
<reference evidence="5" key="1">
    <citation type="submission" date="2016-10" db="EMBL/GenBank/DDBJ databases">
        <authorList>
            <person name="Varghese N."/>
            <person name="Submissions S."/>
        </authorList>
    </citation>
    <scope>NUCLEOTIDE SEQUENCE [LARGE SCALE GENOMIC DNA]</scope>
    <source>
        <strain evidence="5">DSM 3695</strain>
    </source>
</reference>
<organism evidence="4 5">
    <name type="scientific">Chitinophaga arvensicola</name>
    <dbReference type="NCBI Taxonomy" id="29529"/>
    <lineage>
        <taxon>Bacteria</taxon>
        <taxon>Pseudomonadati</taxon>
        <taxon>Bacteroidota</taxon>
        <taxon>Chitinophagia</taxon>
        <taxon>Chitinophagales</taxon>
        <taxon>Chitinophagaceae</taxon>
        <taxon>Chitinophaga</taxon>
    </lineage>
</organism>
<protein>
    <submittedName>
        <fullName evidence="4">DNA-binding transcriptional regulator, AcrR family</fullName>
    </submittedName>
</protein>
<evidence type="ECO:0000256" key="1">
    <source>
        <dbReference type="ARBA" id="ARBA00023125"/>
    </source>
</evidence>
<evidence type="ECO:0000256" key="2">
    <source>
        <dbReference type="PROSITE-ProRule" id="PRU00335"/>
    </source>
</evidence>
<dbReference type="PROSITE" id="PS50977">
    <property type="entry name" value="HTH_TETR_2"/>
    <property type="match status" value="1"/>
</dbReference>
<dbReference type="EMBL" id="FOJG01000002">
    <property type="protein sequence ID" value="SEW51055.1"/>
    <property type="molecule type" value="Genomic_DNA"/>
</dbReference>
<dbReference type="InterPro" id="IPR009057">
    <property type="entry name" value="Homeodomain-like_sf"/>
</dbReference>
<dbReference type="InterPro" id="IPR050624">
    <property type="entry name" value="HTH-type_Tx_Regulator"/>
</dbReference>
<dbReference type="Gene3D" id="1.10.357.10">
    <property type="entry name" value="Tetracycline Repressor, domain 2"/>
    <property type="match status" value="1"/>
</dbReference>
<proteinExistence type="predicted"/>
<evidence type="ECO:0000313" key="4">
    <source>
        <dbReference type="EMBL" id="SEW51055.1"/>
    </source>
</evidence>
<dbReference type="Pfam" id="PF22604">
    <property type="entry name" value="TetR_HI_0893_C"/>
    <property type="match status" value="1"/>
</dbReference>
<accession>A0A1I0S6G8</accession>
<keyword evidence="1 2" id="KW-0238">DNA-binding</keyword>
<dbReference type="STRING" id="29529.SAMN04488122_4098"/>
<dbReference type="Proteomes" id="UP000199310">
    <property type="component" value="Unassembled WGS sequence"/>
</dbReference>
<dbReference type="PRINTS" id="PR00455">
    <property type="entry name" value="HTHTETR"/>
</dbReference>
<dbReference type="SUPFAM" id="SSF46689">
    <property type="entry name" value="Homeodomain-like"/>
    <property type="match status" value="1"/>
</dbReference>